<keyword evidence="7 12" id="KW-0378">Hydrolase</keyword>
<dbReference type="GO" id="GO:0006914">
    <property type="term" value="P:autophagy"/>
    <property type="evidence" value="ECO:0007669"/>
    <property type="project" value="UniProtKB-ARBA"/>
</dbReference>
<keyword evidence="8 12" id="KW-0746">Sphingolipid metabolism</keyword>
<dbReference type="SUPFAM" id="SSF51445">
    <property type="entry name" value="(Trans)glycosidases"/>
    <property type="match status" value="1"/>
</dbReference>
<evidence type="ECO:0000259" key="13">
    <source>
        <dbReference type="Pfam" id="PF02055"/>
    </source>
</evidence>
<name>A0A7R9M4L4_9ACAR</name>
<dbReference type="GO" id="GO:0016758">
    <property type="term" value="F:hexosyltransferase activity"/>
    <property type="evidence" value="ECO:0007669"/>
    <property type="project" value="UniProtKB-ARBA"/>
</dbReference>
<dbReference type="FunFam" id="3.20.20.80:FF:000030">
    <property type="entry name" value="Lysosomal acid glucosylceramidase"/>
    <property type="match status" value="1"/>
</dbReference>
<dbReference type="GO" id="GO:0008202">
    <property type="term" value="P:steroid metabolic process"/>
    <property type="evidence" value="ECO:0007669"/>
    <property type="project" value="UniProtKB-ARBA"/>
</dbReference>
<dbReference type="Proteomes" id="UP000728032">
    <property type="component" value="Unassembled WGS sequence"/>
</dbReference>
<evidence type="ECO:0000256" key="11">
    <source>
        <dbReference type="ARBA" id="ARBA00051345"/>
    </source>
</evidence>
<dbReference type="GO" id="GO:0005774">
    <property type="term" value="C:vacuolar membrane"/>
    <property type="evidence" value="ECO:0007669"/>
    <property type="project" value="UniProtKB-ARBA"/>
</dbReference>
<dbReference type="Pfam" id="PF02055">
    <property type="entry name" value="Glyco_hydro_30"/>
    <property type="match status" value="1"/>
</dbReference>
<dbReference type="GO" id="GO:0016241">
    <property type="term" value="P:regulation of macroautophagy"/>
    <property type="evidence" value="ECO:0007669"/>
    <property type="project" value="UniProtKB-ARBA"/>
</dbReference>
<comment type="pathway">
    <text evidence="3">Sphingolipid metabolism.</text>
</comment>
<reference evidence="15" key="1">
    <citation type="submission" date="2020-11" db="EMBL/GenBank/DDBJ databases">
        <authorList>
            <person name="Tran Van P."/>
        </authorList>
    </citation>
    <scope>NUCLEOTIDE SEQUENCE</scope>
</reference>
<dbReference type="GO" id="GO:0042391">
    <property type="term" value="P:regulation of membrane potential"/>
    <property type="evidence" value="ECO:0007669"/>
    <property type="project" value="UniProtKB-ARBA"/>
</dbReference>
<feature type="domain" description="Glycosyl hydrolase family 30 beta sandwich" evidence="14">
    <location>
        <begin position="432"/>
        <end position="494"/>
    </location>
</feature>
<dbReference type="GO" id="GO:0006680">
    <property type="term" value="P:glucosylceramide catabolic process"/>
    <property type="evidence" value="ECO:0007669"/>
    <property type="project" value="UniProtKB-ARBA"/>
</dbReference>
<keyword evidence="6" id="KW-0732">Signal</keyword>
<dbReference type="GO" id="GO:0010605">
    <property type="term" value="P:negative regulation of macromolecule metabolic process"/>
    <property type="evidence" value="ECO:0007669"/>
    <property type="project" value="UniProtKB-ARBA"/>
</dbReference>
<dbReference type="GO" id="GO:0005764">
    <property type="term" value="C:lysosome"/>
    <property type="evidence" value="ECO:0007669"/>
    <property type="project" value="UniProtKB-ARBA"/>
</dbReference>
<dbReference type="EMBL" id="CAJPVJ010006422">
    <property type="protein sequence ID" value="CAG2170424.1"/>
    <property type="molecule type" value="Genomic_DNA"/>
</dbReference>
<evidence type="ECO:0000256" key="7">
    <source>
        <dbReference type="ARBA" id="ARBA00022801"/>
    </source>
</evidence>
<comment type="catalytic activity">
    <reaction evidence="1">
        <text>a beta-D-glucosyl-(1&lt;-&gt;1')-N-acylsphing-4-enine + H2O = an N-acylsphing-4-enine + D-glucose</text>
        <dbReference type="Rhea" id="RHEA:13269"/>
        <dbReference type="ChEBI" id="CHEBI:4167"/>
        <dbReference type="ChEBI" id="CHEBI:15377"/>
        <dbReference type="ChEBI" id="CHEBI:22801"/>
        <dbReference type="ChEBI" id="CHEBI:52639"/>
        <dbReference type="EC" id="3.2.1.45"/>
    </reaction>
    <physiologicalReaction direction="left-to-right" evidence="1">
        <dbReference type="Rhea" id="RHEA:13270"/>
    </physiologicalReaction>
</comment>
<feature type="domain" description="Glycosyl hydrolase family 30 TIM-barrel" evidence="13">
    <location>
        <begin position="84"/>
        <end position="429"/>
    </location>
</feature>
<dbReference type="EC" id="3.2.1.45" evidence="5 12"/>
<evidence type="ECO:0000256" key="8">
    <source>
        <dbReference type="ARBA" id="ARBA00022919"/>
    </source>
</evidence>
<dbReference type="GO" id="GO:0051246">
    <property type="term" value="P:regulation of protein metabolic process"/>
    <property type="evidence" value="ECO:0007669"/>
    <property type="project" value="UniProtKB-ARBA"/>
</dbReference>
<protein>
    <recommendedName>
        <fullName evidence="5 12">Glucosylceramidase</fullName>
        <ecNumber evidence="5 12">3.2.1.45</ecNumber>
    </recommendedName>
</protein>
<dbReference type="GO" id="GO:0005102">
    <property type="term" value="F:signaling receptor binding"/>
    <property type="evidence" value="ECO:0007669"/>
    <property type="project" value="UniProtKB-ARBA"/>
</dbReference>
<gene>
    <name evidence="15" type="ORF">ONB1V03_LOCUS9894</name>
</gene>
<proteinExistence type="inferred from homology"/>
<comment type="pathway">
    <text evidence="2">Lipid metabolism; sphingolipid metabolism.</text>
</comment>
<dbReference type="OrthoDB" id="2160638at2759"/>
<evidence type="ECO:0000256" key="9">
    <source>
        <dbReference type="ARBA" id="ARBA00023098"/>
    </source>
</evidence>
<dbReference type="InterPro" id="IPR017853">
    <property type="entry name" value="GH"/>
</dbReference>
<evidence type="ECO:0000259" key="14">
    <source>
        <dbReference type="Pfam" id="PF17189"/>
    </source>
</evidence>
<dbReference type="PRINTS" id="PR00843">
    <property type="entry name" value="GLHYDRLASE30"/>
</dbReference>
<dbReference type="InterPro" id="IPR033452">
    <property type="entry name" value="GH30_C"/>
</dbReference>
<dbReference type="Gene3D" id="3.20.20.80">
    <property type="entry name" value="Glycosidases"/>
    <property type="match status" value="1"/>
</dbReference>
<accession>A0A7R9M4L4</accession>
<dbReference type="GO" id="GO:0004348">
    <property type="term" value="F:glucosylceramidase activity"/>
    <property type="evidence" value="ECO:0007669"/>
    <property type="project" value="UniProtKB-EC"/>
</dbReference>
<evidence type="ECO:0000256" key="12">
    <source>
        <dbReference type="RuleBase" id="RU361188"/>
    </source>
</evidence>
<dbReference type="InterPro" id="IPR001139">
    <property type="entry name" value="Glyco_hydro_30"/>
</dbReference>
<keyword evidence="9 12" id="KW-0443">Lipid metabolism</keyword>
<dbReference type="PANTHER" id="PTHR11069">
    <property type="entry name" value="GLUCOSYLCERAMIDASE"/>
    <property type="match status" value="1"/>
</dbReference>
<evidence type="ECO:0000313" key="16">
    <source>
        <dbReference type="Proteomes" id="UP000728032"/>
    </source>
</evidence>
<dbReference type="AlphaFoldDB" id="A0A7R9M4L4"/>
<evidence type="ECO:0000256" key="6">
    <source>
        <dbReference type="ARBA" id="ARBA00022729"/>
    </source>
</evidence>
<dbReference type="PANTHER" id="PTHR11069:SF23">
    <property type="entry name" value="LYSOSOMAL ACID GLUCOSYLCERAMIDASE"/>
    <property type="match status" value="1"/>
</dbReference>
<comment type="catalytic activity">
    <reaction evidence="11">
        <text>an N-acyl-1-beta-D-glucosyl-15-methylhexadecasphing-4-enine + H2O = an N-acyl-15-methylhexadecasphing-4-enine + D-glucose</text>
        <dbReference type="Rhea" id="RHEA:34755"/>
        <dbReference type="ChEBI" id="CHEBI:4167"/>
        <dbReference type="ChEBI" id="CHEBI:15377"/>
        <dbReference type="ChEBI" id="CHEBI:70815"/>
        <dbReference type="ChEBI" id="CHEBI:70846"/>
    </reaction>
    <physiologicalReaction direction="left-to-right" evidence="11">
        <dbReference type="Rhea" id="RHEA:34756"/>
    </physiologicalReaction>
</comment>
<dbReference type="Pfam" id="PF17189">
    <property type="entry name" value="Glyco_hydro_30C"/>
    <property type="match status" value="1"/>
</dbReference>
<dbReference type="EMBL" id="OC921247">
    <property type="protein sequence ID" value="CAD7653237.1"/>
    <property type="molecule type" value="Genomic_DNA"/>
</dbReference>
<evidence type="ECO:0000256" key="4">
    <source>
        <dbReference type="ARBA" id="ARBA00005382"/>
    </source>
</evidence>
<comment type="similarity">
    <text evidence="4 12">Belongs to the glycosyl hydrolase 30 family.</text>
</comment>
<dbReference type="GO" id="GO:0006066">
    <property type="term" value="P:alcohol metabolic process"/>
    <property type="evidence" value="ECO:0007669"/>
    <property type="project" value="UniProtKB-ARBA"/>
</dbReference>
<organism evidence="15">
    <name type="scientific">Oppiella nova</name>
    <dbReference type="NCBI Taxonomy" id="334625"/>
    <lineage>
        <taxon>Eukaryota</taxon>
        <taxon>Metazoa</taxon>
        <taxon>Ecdysozoa</taxon>
        <taxon>Arthropoda</taxon>
        <taxon>Chelicerata</taxon>
        <taxon>Arachnida</taxon>
        <taxon>Acari</taxon>
        <taxon>Acariformes</taxon>
        <taxon>Sarcoptiformes</taxon>
        <taxon>Oribatida</taxon>
        <taxon>Brachypylina</taxon>
        <taxon>Oppioidea</taxon>
        <taxon>Oppiidae</taxon>
        <taxon>Oppiella</taxon>
    </lineage>
</organism>
<evidence type="ECO:0000256" key="5">
    <source>
        <dbReference type="ARBA" id="ARBA00012658"/>
    </source>
</evidence>
<dbReference type="InterPro" id="IPR033453">
    <property type="entry name" value="Glyco_hydro_30_TIM-barrel"/>
</dbReference>
<evidence type="ECO:0000256" key="3">
    <source>
        <dbReference type="ARBA" id="ARBA00004991"/>
    </source>
</evidence>
<keyword evidence="12" id="KW-0326">Glycosidase</keyword>
<comment type="catalytic activity">
    <reaction evidence="10">
        <text>a beta-D-glucosylceramide + H2O = an N-acyl-sphingoid base + D-glucose</text>
        <dbReference type="Rhea" id="RHEA:81447"/>
        <dbReference type="ChEBI" id="CHEBI:4167"/>
        <dbReference type="ChEBI" id="CHEBI:15377"/>
        <dbReference type="ChEBI" id="CHEBI:83264"/>
        <dbReference type="ChEBI" id="CHEBI:83273"/>
    </reaction>
    <physiologicalReaction direction="left-to-right" evidence="10">
        <dbReference type="Rhea" id="RHEA:81448"/>
    </physiologicalReaction>
</comment>
<dbReference type="GO" id="GO:0032006">
    <property type="term" value="P:regulation of TOR signaling"/>
    <property type="evidence" value="ECO:0007669"/>
    <property type="project" value="UniProtKB-ARBA"/>
</dbReference>
<evidence type="ECO:0000256" key="10">
    <source>
        <dbReference type="ARBA" id="ARBA00050474"/>
    </source>
</evidence>
<sequence length="498" mass="56279">MRALLTFPVLKPFPCYQTQTLRSMTLLNLGNQKTAKGVITLFETSRTGDRFKKTDLKFGDHHGEHPTKTQTITVDRSKKVQKVIGFGGSFTDATGYMISQLPQDLQKHVIKDYYSANGIEYNLNRLPIGGADFSRRAYSYDDGNDGDFDLKKWALTQEDKEYKIPFMKLAKEVGAHPQKFFGSPWSAPAWMKNNTQLNHGGYLKGQPGEQYYKTFAKYFVKFLDAYKAEGLDMWGITIENEPSAGNQPNYGFNSMGFTKEIQKEFIKKDLGPTLQAAGYGADKLQVMIFDDQRDVVHEWAQYIMGDKDAAKYVHGTAFHWYVNRPDNLGNLKKAHDADQSKYILNTEASNGGVPNLGNWGNLENDARDIITDLNNFVAGWVNWNMALNPQGGPNWANLTADAPVIVDPSKQTYYKQPSFYGLGHFSKFIAPDSVRIDAQQTLNWDQLHTTVFERPDGAVVVVVLNTSDDLVEFNIKEGGQQLSHFVRGHSIQSYIYYN</sequence>
<keyword evidence="16" id="KW-1185">Reference proteome</keyword>
<evidence type="ECO:0000256" key="1">
    <source>
        <dbReference type="ARBA" id="ARBA00001013"/>
    </source>
</evidence>
<dbReference type="GO" id="GO:0030163">
    <property type="term" value="P:protein catabolic process"/>
    <property type="evidence" value="ECO:0007669"/>
    <property type="project" value="UniProtKB-ARBA"/>
</dbReference>
<evidence type="ECO:0000256" key="2">
    <source>
        <dbReference type="ARBA" id="ARBA00004760"/>
    </source>
</evidence>
<dbReference type="GO" id="GO:0007040">
    <property type="term" value="P:lysosome organization"/>
    <property type="evidence" value="ECO:0007669"/>
    <property type="project" value="UniProtKB-ARBA"/>
</dbReference>
<evidence type="ECO:0000313" key="15">
    <source>
        <dbReference type="EMBL" id="CAD7653237.1"/>
    </source>
</evidence>